<dbReference type="InterPro" id="IPR022998">
    <property type="entry name" value="ThiamineP_synth_TenI"/>
</dbReference>
<comment type="cofactor">
    <cofactor evidence="9">
        <name>Mg(2+)</name>
        <dbReference type="ChEBI" id="CHEBI:18420"/>
    </cofactor>
    <text evidence="9">Binds 1 Mg(2+) ion per subunit.</text>
</comment>
<dbReference type="InterPro" id="IPR013785">
    <property type="entry name" value="Aldolase_TIM"/>
</dbReference>
<evidence type="ECO:0000256" key="6">
    <source>
        <dbReference type="ARBA" id="ARBA00047334"/>
    </source>
</evidence>
<dbReference type="Proteomes" id="UP000295937">
    <property type="component" value="Plasmid pSOE1"/>
</dbReference>
<dbReference type="HAMAP" id="MF_00097">
    <property type="entry name" value="TMP_synthase"/>
    <property type="match status" value="1"/>
</dbReference>
<dbReference type="FunFam" id="3.20.20.70:FF:000064">
    <property type="entry name" value="Thiamine-phosphate synthase"/>
    <property type="match status" value="1"/>
</dbReference>
<feature type="binding site" evidence="9">
    <location>
        <position position="167"/>
    </location>
    <ligand>
        <name>2-[(2R,5Z)-2-carboxy-4-methylthiazol-5(2H)-ylidene]ethyl phosphate</name>
        <dbReference type="ChEBI" id="CHEBI:62899"/>
    </ligand>
</feature>
<dbReference type="Gene3D" id="3.20.20.70">
    <property type="entry name" value="Aldolase class I"/>
    <property type="match status" value="1"/>
</dbReference>
<evidence type="ECO:0000256" key="11">
    <source>
        <dbReference type="RuleBase" id="RU004253"/>
    </source>
</evidence>
<feature type="binding site" evidence="9">
    <location>
        <position position="90"/>
    </location>
    <ligand>
        <name>Mg(2+)</name>
        <dbReference type="ChEBI" id="CHEBI:18420"/>
    </ligand>
</feature>
<keyword evidence="4 9" id="KW-0460">Magnesium</keyword>
<dbReference type="AlphaFoldDB" id="A0A2P5T169"/>
<name>A0A2P5T169_9GAMM</name>
<comment type="caution">
    <text evidence="13">The sequence shown here is derived from an EMBL/GenBank/DDBJ whole genome shotgun (WGS) entry which is preliminary data.</text>
</comment>
<dbReference type="PANTHER" id="PTHR20857">
    <property type="entry name" value="THIAMINE-PHOSPHATE PYROPHOSPHORYLASE"/>
    <property type="match status" value="1"/>
</dbReference>
<evidence type="ECO:0000256" key="2">
    <source>
        <dbReference type="ARBA" id="ARBA00022679"/>
    </source>
</evidence>
<comment type="function">
    <text evidence="9">Condenses 4-methyl-5-(beta-hydroxyethyl)thiazole monophosphate (THZ-P) and 2-methyl-4-amino-5-hydroxymethyl pyrimidine pyrophosphate (HMP-PP) to form thiamine monophosphate (TMP).</text>
</comment>
<geneLocation type="plasmid" evidence="13">
    <name>pSOE1</name>
</geneLocation>
<keyword evidence="3 9" id="KW-0479">Metal-binding</keyword>
<evidence type="ECO:0000256" key="4">
    <source>
        <dbReference type="ARBA" id="ARBA00022842"/>
    </source>
</evidence>
<feature type="binding site" evidence="9">
    <location>
        <begin position="135"/>
        <end position="137"/>
    </location>
    <ligand>
        <name>2-[(2R,5Z)-2-carboxy-4-methylthiazol-5(2H)-ylidene]ethyl phosphate</name>
        <dbReference type="ChEBI" id="CHEBI:62899"/>
    </ligand>
</feature>
<keyword evidence="5 9" id="KW-0784">Thiamine biosynthesis</keyword>
<dbReference type="EMBL" id="PDKR01000009">
    <property type="protein sequence ID" value="PPI88325.1"/>
    <property type="molecule type" value="Genomic_DNA"/>
</dbReference>
<dbReference type="InterPro" id="IPR036206">
    <property type="entry name" value="ThiamineP_synth_sf"/>
</dbReference>
<comment type="catalytic activity">
    <reaction evidence="6 9 10">
        <text>4-methyl-5-(2-phosphooxyethyl)-thiazole + 4-amino-2-methyl-5-(diphosphooxymethyl)pyrimidine + H(+) = thiamine phosphate + diphosphate</text>
        <dbReference type="Rhea" id="RHEA:22328"/>
        <dbReference type="ChEBI" id="CHEBI:15378"/>
        <dbReference type="ChEBI" id="CHEBI:33019"/>
        <dbReference type="ChEBI" id="CHEBI:37575"/>
        <dbReference type="ChEBI" id="CHEBI:57841"/>
        <dbReference type="ChEBI" id="CHEBI:58296"/>
        <dbReference type="EC" id="2.5.1.3"/>
    </reaction>
</comment>
<comment type="pathway">
    <text evidence="1 9 11">Cofactor biosynthesis; thiamine diphosphate biosynthesis; thiamine phosphate from 4-amino-2-methyl-5-diphosphomethylpyrimidine and 4-methyl-5-(2-phosphoethyl)-thiazole: step 1/1.</text>
</comment>
<evidence type="ECO:0000256" key="7">
    <source>
        <dbReference type="ARBA" id="ARBA00047851"/>
    </source>
</evidence>
<gene>
    <name evidence="9" type="primary">thiE</name>
    <name evidence="13" type="ORF">CRV09_03515</name>
</gene>
<reference evidence="13" key="1">
    <citation type="journal article" date="2018" name="Genome Biol. Evol.">
        <title>Cladogenesis and Genomic Streamlining in Extracellular Endosymbionts of Tropical Stink Bugs.</title>
        <authorList>
            <person name="Otero-Bravo A."/>
            <person name="Goffredi S."/>
            <person name="Sabree Z.L."/>
        </authorList>
    </citation>
    <scope>NUCLEOTIDE SEQUENCE [LARGE SCALE GENOMIC DNA]</scope>
    <source>
        <strain evidence="13">SoEO</strain>
        <plasmid evidence="13">pSOE1</plasmid>
    </source>
</reference>
<feature type="binding site" evidence="9">
    <location>
        <begin position="38"/>
        <end position="42"/>
    </location>
    <ligand>
        <name>4-amino-2-methyl-5-(diphosphooxymethyl)pyrimidine</name>
        <dbReference type="ChEBI" id="CHEBI:57841"/>
    </ligand>
</feature>
<evidence type="ECO:0000256" key="5">
    <source>
        <dbReference type="ARBA" id="ARBA00022977"/>
    </source>
</evidence>
<evidence type="ECO:0000256" key="8">
    <source>
        <dbReference type="ARBA" id="ARBA00047883"/>
    </source>
</evidence>
<dbReference type="UniPathway" id="UPA00060">
    <property type="reaction ID" value="UER00141"/>
</dbReference>
<dbReference type="PANTHER" id="PTHR20857:SF15">
    <property type="entry name" value="THIAMINE-PHOSPHATE SYNTHASE"/>
    <property type="match status" value="1"/>
</dbReference>
<evidence type="ECO:0000259" key="12">
    <source>
        <dbReference type="Pfam" id="PF02581"/>
    </source>
</evidence>
<dbReference type="NCBIfam" id="NF002904">
    <property type="entry name" value="PRK03512.1"/>
    <property type="match status" value="1"/>
</dbReference>
<dbReference type="GO" id="GO:0005737">
    <property type="term" value="C:cytoplasm"/>
    <property type="evidence" value="ECO:0007669"/>
    <property type="project" value="TreeGrafter"/>
</dbReference>
<dbReference type="NCBIfam" id="TIGR00693">
    <property type="entry name" value="thiE"/>
    <property type="match status" value="1"/>
</dbReference>
<dbReference type="GO" id="GO:0009228">
    <property type="term" value="P:thiamine biosynthetic process"/>
    <property type="evidence" value="ECO:0007669"/>
    <property type="project" value="UniProtKB-KW"/>
</dbReference>
<evidence type="ECO:0000313" key="13">
    <source>
        <dbReference type="EMBL" id="PPI88325.1"/>
    </source>
</evidence>
<evidence type="ECO:0000256" key="10">
    <source>
        <dbReference type="RuleBase" id="RU003826"/>
    </source>
</evidence>
<sequence>MNINTKFLPVPHRLGLYPVIDSLTWLKRLLDTGVTTIQFRIKNQTETELNKKIEAAVLLGNKYDVKLFINDYWKLAIQYGAYGVHLGQEDMNSADLNTILKYGLRLGLSTHSEKELLKALSCNPSYISLGHIFPTNTKKMFSKPQGLEKLFNLGLRLKNIPTVAISGININNIENVLSCGIGGISVVSAITKASNWYQTTIQLLEIIKNWENKYVNK</sequence>
<evidence type="ECO:0000256" key="1">
    <source>
        <dbReference type="ARBA" id="ARBA00005165"/>
    </source>
</evidence>
<dbReference type="InterPro" id="IPR034291">
    <property type="entry name" value="TMP_synthase"/>
</dbReference>
<dbReference type="SUPFAM" id="SSF51391">
    <property type="entry name" value="Thiamin phosphate synthase"/>
    <property type="match status" value="1"/>
</dbReference>
<feature type="domain" description="Thiamine phosphate synthase/TenI" evidence="12">
    <location>
        <begin position="21"/>
        <end position="190"/>
    </location>
</feature>
<dbReference type="OrthoDB" id="9810880at2"/>
<accession>A0A2P5T169</accession>
<feature type="binding site" evidence="9">
    <location>
        <begin position="187"/>
        <end position="188"/>
    </location>
    <ligand>
        <name>2-[(2R,5Z)-2-carboxy-4-methylthiazol-5(2H)-ylidene]ethyl phosphate</name>
        <dbReference type="ChEBI" id="CHEBI:62899"/>
    </ligand>
</feature>
<organism evidence="13">
    <name type="scientific">Candidatus Pantoea edessiphila</name>
    <dbReference type="NCBI Taxonomy" id="2044610"/>
    <lineage>
        <taxon>Bacteria</taxon>
        <taxon>Pseudomonadati</taxon>
        <taxon>Pseudomonadota</taxon>
        <taxon>Gammaproteobacteria</taxon>
        <taxon>Enterobacterales</taxon>
        <taxon>Erwiniaceae</taxon>
        <taxon>Pantoea</taxon>
    </lineage>
</organism>
<comment type="catalytic activity">
    <reaction evidence="7 9 10">
        <text>2-(2-carboxy-4-methylthiazol-5-yl)ethyl phosphate + 4-amino-2-methyl-5-(diphosphooxymethyl)pyrimidine + 2 H(+) = thiamine phosphate + CO2 + diphosphate</text>
        <dbReference type="Rhea" id="RHEA:47848"/>
        <dbReference type="ChEBI" id="CHEBI:15378"/>
        <dbReference type="ChEBI" id="CHEBI:16526"/>
        <dbReference type="ChEBI" id="CHEBI:33019"/>
        <dbReference type="ChEBI" id="CHEBI:37575"/>
        <dbReference type="ChEBI" id="CHEBI:57841"/>
        <dbReference type="ChEBI" id="CHEBI:62890"/>
        <dbReference type="EC" id="2.5.1.3"/>
    </reaction>
</comment>
<dbReference type="CDD" id="cd00564">
    <property type="entry name" value="TMP_TenI"/>
    <property type="match status" value="1"/>
</dbReference>
<feature type="binding site" evidence="9">
    <location>
        <position position="109"/>
    </location>
    <ligand>
        <name>4-amino-2-methyl-5-(diphosphooxymethyl)pyrimidine</name>
        <dbReference type="ChEBI" id="CHEBI:57841"/>
    </ligand>
</feature>
<feature type="binding site" evidence="9">
    <location>
        <position position="70"/>
    </location>
    <ligand>
        <name>4-amino-2-methyl-5-(diphosphooxymethyl)pyrimidine</name>
        <dbReference type="ChEBI" id="CHEBI:57841"/>
    </ligand>
</feature>
<proteinExistence type="inferred from homology"/>
<evidence type="ECO:0000256" key="9">
    <source>
        <dbReference type="HAMAP-Rule" id="MF_00097"/>
    </source>
</evidence>
<dbReference type="RefSeq" id="WP_136132103.1">
    <property type="nucleotide sequence ID" value="NZ_CM009557.1"/>
</dbReference>
<comment type="similarity">
    <text evidence="9 10">Belongs to the thiamine-phosphate synthase family.</text>
</comment>
<comment type="catalytic activity">
    <reaction evidence="8 9 10">
        <text>2-[(2R,5Z)-2-carboxy-4-methylthiazol-5(2H)-ylidene]ethyl phosphate + 4-amino-2-methyl-5-(diphosphooxymethyl)pyrimidine + 2 H(+) = thiamine phosphate + CO2 + diphosphate</text>
        <dbReference type="Rhea" id="RHEA:47844"/>
        <dbReference type="ChEBI" id="CHEBI:15378"/>
        <dbReference type="ChEBI" id="CHEBI:16526"/>
        <dbReference type="ChEBI" id="CHEBI:33019"/>
        <dbReference type="ChEBI" id="CHEBI:37575"/>
        <dbReference type="ChEBI" id="CHEBI:57841"/>
        <dbReference type="ChEBI" id="CHEBI:62899"/>
        <dbReference type="EC" id="2.5.1.3"/>
    </reaction>
</comment>
<dbReference type="GO" id="GO:0000287">
    <property type="term" value="F:magnesium ion binding"/>
    <property type="evidence" value="ECO:0007669"/>
    <property type="project" value="UniProtKB-UniRule"/>
</dbReference>
<feature type="binding site" evidence="9">
    <location>
        <position position="138"/>
    </location>
    <ligand>
        <name>4-amino-2-methyl-5-(diphosphooxymethyl)pyrimidine</name>
        <dbReference type="ChEBI" id="CHEBI:57841"/>
    </ligand>
</feature>
<dbReference type="EC" id="2.5.1.3" evidence="9"/>
<protein>
    <recommendedName>
        <fullName evidence="9">Thiamine-phosphate synthase</fullName>
        <shortName evidence="9">TP synthase</shortName>
        <shortName evidence="9">TPS</shortName>
        <ecNumber evidence="9">2.5.1.3</ecNumber>
    </recommendedName>
    <alternativeName>
        <fullName evidence="9">Thiamine-phosphate pyrophosphorylase</fullName>
        <shortName evidence="9">TMP pyrophosphorylase</shortName>
        <shortName evidence="9">TMP-PPase</shortName>
    </alternativeName>
</protein>
<dbReference type="Pfam" id="PF02581">
    <property type="entry name" value="TMP-TENI"/>
    <property type="match status" value="1"/>
</dbReference>
<dbReference type="GO" id="GO:0004789">
    <property type="term" value="F:thiamine-phosphate diphosphorylase activity"/>
    <property type="evidence" value="ECO:0007669"/>
    <property type="project" value="UniProtKB-UniRule"/>
</dbReference>
<evidence type="ECO:0000256" key="3">
    <source>
        <dbReference type="ARBA" id="ARBA00022723"/>
    </source>
</evidence>
<keyword evidence="2 9" id="KW-0808">Transferase</keyword>
<keyword evidence="13" id="KW-0614">Plasmid</keyword>
<dbReference type="GO" id="GO:0009229">
    <property type="term" value="P:thiamine diphosphate biosynthetic process"/>
    <property type="evidence" value="ECO:0007669"/>
    <property type="project" value="UniProtKB-UniRule"/>
</dbReference>
<feature type="binding site" evidence="9">
    <location>
        <position position="71"/>
    </location>
    <ligand>
        <name>Mg(2+)</name>
        <dbReference type="ChEBI" id="CHEBI:18420"/>
    </ligand>
</feature>